<keyword evidence="11 12" id="KW-0472">Membrane</keyword>
<evidence type="ECO:0000256" key="5">
    <source>
        <dbReference type="ARBA" id="ARBA00022519"/>
    </source>
</evidence>
<feature type="transmembrane region" description="Helical" evidence="12">
    <location>
        <begin position="416"/>
        <end position="440"/>
    </location>
</feature>
<comment type="subcellular location">
    <subcellularLocation>
        <location evidence="1">Cell inner membrane</location>
        <topology evidence="1">Multi-pass membrane protein</topology>
    </subcellularLocation>
</comment>
<dbReference type="RefSeq" id="WP_290139619.1">
    <property type="nucleotide sequence ID" value="NZ_CP101620.1"/>
</dbReference>
<feature type="transmembrane region" description="Helical" evidence="12">
    <location>
        <begin position="270"/>
        <end position="292"/>
    </location>
</feature>
<feature type="transmembrane region" description="Helical" evidence="12">
    <location>
        <begin position="452"/>
        <end position="472"/>
    </location>
</feature>
<feature type="transmembrane region" description="Helical" evidence="12">
    <location>
        <begin position="37"/>
        <end position="55"/>
    </location>
</feature>
<feature type="transmembrane region" description="Helical" evidence="12">
    <location>
        <begin position="325"/>
        <end position="342"/>
    </location>
</feature>
<keyword evidence="8" id="KW-0630">Potassium</keyword>
<keyword evidence="7 12" id="KW-0812">Transmembrane</keyword>
<feature type="transmembrane region" description="Helical" evidence="12">
    <location>
        <begin position="67"/>
        <end position="87"/>
    </location>
</feature>
<keyword evidence="4" id="KW-1003">Cell membrane</keyword>
<evidence type="ECO:0000256" key="10">
    <source>
        <dbReference type="ARBA" id="ARBA00023065"/>
    </source>
</evidence>
<evidence type="ECO:0000256" key="3">
    <source>
        <dbReference type="ARBA" id="ARBA00022448"/>
    </source>
</evidence>
<keyword evidence="3" id="KW-0813">Transport</keyword>
<evidence type="ECO:0000256" key="12">
    <source>
        <dbReference type="SAM" id="Phobius"/>
    </source>
</evidence>
<dbReference type="EMBL" id="CP101620">
    <property type="protein sequence ID" value="UTY38906.1"/>
    <property type="molecule type" value="Genomic_DNA"/>
</dbReference>
<evidence type="ECO:0000256" key="2">
    <source>
        <dbReference type="ARBA" id="ARBA00009137"/>
    </source>
</evidence>
<reference evidence="13" key="1">
    <citation type="submission" date="2022-07" db="EMBL/GenBank/DDBJ databases">
        <title>Faecal culturing of patients with breast cancer.</title>
        <authorList>
            <person name="Teng N.M.Y."/>
            <person name="Kiu R."/>
            <person name="Evans R."/>
            <person name="Baker D.J."/>
            <person name="Zenner C."/>
            <person name="Robinson S.D."/>
            <person name="Hall L.J."/>
        </authorList>
    </citation>
    <scope>NUCLEOTIDE SEQUENCE</scope>
    <source>
        <strain evidence="13">LH1062</strain>
    </source>
</reference>
<dbReference type="PANTHER" id="PTHR32024">
    <property type="entry name" value="TRK SYSTEM POTASSIUM UPTAKE PROTEIN TRKG-RELATED"/>
    <property type="match status" value="1"/>
</dbReference>
<dbReference type="InterPro" id="IPR004772">
    <property type="entry name" value="TrkH"/>
</dbReference>
<evidence type="ECO:0000256" key="6">
    <source>
        <dbReference type="ARBA" id="ARBA00022538"/>
    </source>
</evidence>
<feature type="transmembrane region" description="Helical" evidence="12">
    <location>
        <begin position="238"/>
        <end position="258"/>
    </location>
</feature>
<evidence type="ECO:0000256" key="11">
    <source>
        <dbReference type="ARBA" id="ARBA00023136"/>
    </source>
</evidence>
<comment type="similarity">
    <text evidence="2">Belongs to the TrkH potassium transport family.</text>
</comment>
<dbReference type="Pfam" id="PF02386">
    <property type="entry name" value="TrkH"/>
    <property type="match status" value="1"/>
</dbReference>
<evidence type="ECO:0000256" key="8">
    <source>
        <dbReference type="ARBA" id="ARBA00022958"/>
    </source>
</evidence>
<feature type="transmembrane region" description="Helical" evidence="12">
    <location>
        <begin position="298"/>
        <end position="318"/>
    </location>
</feature>
<accession>A0ABY5I0M3</accession>
<dbReference type="PANTHER" id="PTHR32024:SF2">
    <property type="entry name" value="TRK SYSTEM POTASSIUM UPTAKE PROTEIN TRKG-RELATED"/>
    <property type="match status" value="1"/>
</dbReference>
<dbReference type="Proteomes" id="UP001060112">
    <property type="component" value="Chromosome"/>
</dbReference>
<evidence type="ECO:0000256" key="4">
    <source>
        <dbReference type="ARBA" id="ARBA00022475"/>
    </source>
</evidence>
<evidence type="ECO:0000313" key="13">
    <source>
        <dbReference type="EMBL" id="UTY38906.1"/>
    </source>
</evidence>
<keyword evidence="5" id="KW-0997">Cell inner membrane</keyword>
<feature type="transmembrane region" description="Helical" evidence="12">
    <location>
        <begin position="131"/>
        <end position="148"/>
    </location>
</feature>
<keyword evidence="14" id="KW-1185">Reference proteome</keyword>
<organism evidence="13 14">
    <name type="scientific">Allocoprobacillus halotolerans</name>
    <dbReference type="NCBI Taxonomy" id="2944914"/>
    <lineage>
        <taxon>Bacteria</taxon>
        <taxon>Bacillati</taxon>
        <taxon>Bacillota</taxon>
        <taxon>Erysipelotrichia</taxon>
        <taxon>Erysipelotrichales</taxon>
        <taxon>Erysipelotrichaceae</taxon>
        <taxon>Allocoprobacillus</taxon>
    </lineage>
</organism>
<name>A0ABY5I0M3_9FIRM</name>
<evidence type="ECO:0000256" key="1">
    <source>
        <dbReference type="ARBA" id="ARBA00004429"/>
    </source>
</evidence>
<keyword evidence="6" id="KW-0633">Potassium transport</keyword>
<dbReference type="InterPro" id="IPR003445">
    <property type="entry name" value="Cat_transpt"/>
</dbReference>
<evidence type="ECO:0000256" key="9">
    <source>
        <dbReference type="ARBA" id="ARBA00022989"/>
    </source>
</evidence>
<evidence type="ECO:0000256" key="7">
    <source>
        <dbReference type="ARBA" id="ARBA00022692"/>
    </source>
</evidence>
<keyword evidence="9 12" id="KW-1133">Transmembrane helix</keyword>
<dbReference type="PIRSF" id="PIRSF006247">
    <property type="entry name" value="TrkH"/>
    <property type="match status" value="1"/>
</dbReference>
<gene>
    <name evidence="13" type="ORF">NMU03_15140</name>
</gene>
<feature type="transmembrane region" description="Helical" evidence="12">
    <location>
        <begin position="181"/>
        <end position="205"/>
    </location>
</feature>
<keyword evidence="10" id="KW-0406">Ion transport</keyword>
<protein>
    <submittedName>
        <fullName evidence="13">TrkH family potassium uptake protein</fullName>
    </submittedName>
</protein>
<evidence type="ECO:0000313" key="14">
    <source>
        <dbReference type="Proteomes" id="UP001060112"/>
    </source>
</evidence>
<feature type="transmembrane region" description="Helical" evidence="12">
    <location>
        <begin position="391"/>
        <end position="409"/>
    </location>
</feature>
<proteinExistence type="inferred from homology"/>
<feature type="transmembrane region" description="Helical" evidence="12">
    <location>
        <begin position="12"/>
        <end position="31"/>
    </location>
</feature>
<sequence length="479" mass="53052">MNRLMILYTLGKMLMIEGLLMLLPFLTGVIYQEQECWIYLIVAMMLLVLGHLMSLRKPHNKIIYAKEGFVVVAAAWIFLSVFGAIPFCMTGEIPSYIDALFEAVSGFTTTGSSILTDVESLSHASLFWRSFSHWIGGMGILVFVVAFLPDASGSTLHILKAEMPGPIVGKLVSKITVSSRILYQIYTVLTIIEVVLLMLGGMPFFDSLLNSFGTAGTGGFAIKNTSIAYYNSAYCDGIITFFMILFGINFNLIYFFAIKKFKAALKSEELRWYLIIIFAAAFAISFNILPLYNSIFEAFRYAIFQVGSIITTTGYVTADYGQWPLFSQTILVLLMFIGASAGSTGGGMKVSRIIIGVKSAMAEMKRMIHPHSVVSVKFEDKYLSSNTLSNIHVYWVLYFLLFGLSFLFVSLQNIDFISAFSAVATCFNNVGPGLGIVGPVGNFSSLTDLSKVVLSLDMLAGRLEIFPLLMFFSRSLWKK</sequence>